<accession>A0AAF0ED81</accession>
<organism evidence="1 2">
    <name type="scientific">Malassezia equina</name>
    <dbReference type="NCBI Taxonomy" id="1381935"/>
    <lineage>
        <taxon>Eukaryota</taxon>
        <taxon>Fungi</taxon>
        <taxon>Dikarya</taxon>
        <taxon>Basidiomycota</taxon>
        <taxon>Ustilaginomycotina</taxon>
        <taxon>Malasseziomycetes</taxon>
        <taxon>Malasseziales</taxon>
        <taxon>Malasseziaceae</taxon>
        <taxon>Malassezia</taxon>
    </lineage>
</organism>
<evidence type="ECO:0000313" key="2">
    <source>
        <dbReference type="Proteomes" id="UP001214415"/>
    </source>
</evidence>
<sequence length="837" mass="98119">MTRGAPPLASALDASLSSSMFFHAGGHDDSHSRLHQLAASFSLDEAEVVFFDAVIAMLPTTSTSFAELKHAYTECRKNMKLLAPIARAHALRASQGDASPSIDARLWNALLSLVQVRGHTWAERWDTIRVGLGREPLEEARWAEQALKAPCPPSPSLAPSSPMLEDEAPMDVVHGSPTWSPLHLVDQRVPPRALDAVRWPRVPLETVLERRARDLERRHLRRYLERWNDKWFFCASRLERTAQAYAHWLTLRTWGTWRARHLAQRQASSVASARAQRVCGKRAFRAWRTATEERVHARHKEQARTLRTAYLALEARRDARLARIALTLWTQAWQGRQASHRQRHALLPRAWDVWRRRMASLSALASKHTLFAAYMQRHLLGAAMDAWRQRVSERRCDTYLTVSAMRWNTQRLVRAAWHRWRASMEHRTTLYQHADLLTAAHERTMLRTYFQQWQWALRSARMAAHADVQRLRAAWHRWWVVYIDRTLARQAALLQLHDEAATRQRTRAWAQWRAKSAHWREQASIATRTSAWCQRHAAWHVWRHALQRRQQAAQLAVHYADQHRLYTFFTQWHHMSRMRKADAYAARLQHEMLVQVFERTYTTLTLGWRWCTVRRRHWTTSAALVEARRDAQAIQAAFARWRARTAEQVARACTTAAMHAHTLQRRYVRVWQSQWAKRRAQEAQAQAWYEARHATGDALVRALLRVWRSRVALRTAERFIALQTKQHVWRRWRDALGEAQLGREELTALAARRHTILRACWTRWTQRTNSLPVLHLERARHVRGALAHWRQRTRARMLPRLAKAFALSTVGADAMASWRYRIAHRQQVRALSYVYTR</sequence>
<evidence type="ECO:0000313" key="1">
    <source>
        <dbReference type="EMBL" id="WFD23059.1"/>
    </source>
</evidence>
<evidence type="ECO:0008006" key="3">
    <source>
        <dbReference type="Google" id="ProtNLM"/>
    </source>
</evidence>
<dbReference type="Proteomes" id="UP001214415">
    <property type="component" value="Chromosome 3"/>
</dbReference>
<dbReference type="AlphaFoldDB" id="A0AAF0ED81"/>
<reference evidence="1" key="1">
    <citation type="submission" date="2023-03" db="EMBL/GenBank/DDBJ databases">
        <title>Mating type loci evolution in Malassezia.</title>
        <authorList>
            <person name="Coelho M.A."/>
        </authorList>
    </citation>
    <scope>NUCLEOTIDE SEQUENCE</scope>
    <source>
        <strain evidence="1">CBS 12830</strain>
    </source>
</reference>
<dbReference type="EMBL" id="CP119902">
    <property type="protein sequence ID" value="WFD23059.1"/>
    <property type="molecule type" value="Genomic_DNA"/>
</dbReference>
<protein>
    <recommendedName>
        <fullName evidence="3">Sfi1 spindle body protein</fullName>
    </recommendedName>
</protein>
<keyword evidence="2" id="KW-1185">Reference proteome</keyword>
<gene>
    <name evidence="1" type="ORF">MEQU1_001743</name>
</gene>
<name>A0AAF0ED81_9BASI</name>
<proteinExistence type="predicted"/>